<dbReference type="AlphaFoldDB" id="A0A6J7ERB5"/>
<evidence type="ECO:0000256" key="3">
    <source>
        <dbReference type="ARBA" id="ARBA00022989"/>
    </source>
</evidence>
<dbReference type="EMBL" id="CAFBLP010000066">
    <property type="protein sequence ID" value="CAB4886057.1"/>
    <property type="molecule type" value="Genomic_DNA"/>
</dbReference>
<evidence type="ECO:0000256" key="2">
    <source>
        <dbReference type="ARBA" id="ARBA00022692"/>
    </source>
</evidence>
<accession>A0A6J7ERB5</accession>
<dbReference type="InterPro" id="IPR052165">
    <property type="entry name" value="Membrane_assoc_protease"/>
</dbReference>
<dbReference type="Gene3D" id="2.40.50.140">
    <property type="entry name" value="Nucleic acid-binding proteins"/>
    <property type="match status" value="1"/>
</dbReference>
<evidence type="ECO:0000256" key="5">
    <source>
        <dbReference type="SAM" id="Phobius"/>
    </source>
</evidence>
<keyword evidence="3 5" id="KW-1133">Transmembrane helix</keyword>
<dbReference type="SUPFAM" id="SSF141322">
    <property type="entry name" value="NfeD domain-like"/>
    <property type="match status" value="1"/>
</dbReference>
<reference evidence="7" key="1">
    <citation type="submission" date="2020-05" db="EMBL/GenBank/DDBJ databases">
        <authorList>
            <person name="Chiriac C."/>
            <person name="Salcher M."/>
            <person name="Ghai R."/>
            <person name="Kavagutti S V."/>
        </authorList>
    </citation>
    <scope>NUCLEOTIDE SEQUENCE</scope>
</reference>
<feature type="transmembrane region" description="Helical" evidence="5">
    <location>
        <begin position="42"/>
        <end position="66"/>
    </location>
</feature>
<dbReference type="PANTHER" id="PTHR33507">
    <property type="entry name" value="INNER MEMBRANE PROTEIN YBBJ"/>
    <property type="match status" value="1"/>
</dbReference>
<dbReference type="Pfam" id="PF01957">
    <property type="entry name" value="NfeD"/>
    <property type="match status" value="1"/>
</dbReference>
<keyword evidence="2 5" id="KW-0812">Transmembrane</keyword>
<dbReference type="InterPro" id="IPR012340">
    <property type="entry name" value="NA-bd_OB-fold"/>
</dbReference>
<evidence type="ECO:0000256" key="1">
    <source>
        <dbReference type="ARBA" id="ARBA00004141"/>
    </source>
</evidence>
<dbReference type="GO" id="GO:0005886">
    <property type="term" value="C:plasma membrane"/>
    <property type="evidence" value="ECO:0007669"/>
    <property type="project" value="TreeGrafter"/>
</dbReference>
<proteinExistence type="predicted"/>
<feature type="domain" description="NfeD-like C-terminal" evidence="6">
    <location>
        <begin position="85"/>
        <end position="142"/>
    </location>
</feature>
<dbReference type="InterPro" id="IPR002810">
    <property type="entry name" value="NfeD-like_C"/>
</dbReference>
<comment type="subcellular location">
    <subcellularLocation>
        <location evidence="1">Membrane</location>
        <topology evidence="1">Multi-pass membrane protein</topology>
    </subcellularLocation>
</comment>
<name>A0A6J7ERB5_9ZZZZ</name>
<sequence>MAVWIIIAVLMLAIEMHHMAFFAMFGAAGAVAGAVVAAVWPSQYLLQVVVAVIVAALGVSAGRPFVSRAFAHRSEGAIVHGVHGGLVGAHAMTVDQVATNTAGHVRLLGETWLAVTADDSTISPGTLVQVTDVAGTTLTVQPVPIKENS</sequence>
<dbReference type="PANTHER" id="PTHR33507:SF3">
    <property type="entry name" value="INNER MEMBRANE PROTEIN YBBJ"/>
    <property type="match status" value="1"/>
</dbReference>
<keyword evidence="4 5" id="KW-0472">Membrane</keyword>
<evidence type="ECO:0000259" key="6">
    <source>
        <dbReference type="Pfam" id="PF01957"/>
    </source>
</evidence>
<evidence type="ECO:0000256" key="4">
    <source>
        <dbReference type="ARBA" id="ARBA00023136"/>
    </source>
</evidence>
<organism evidence="7">
    <name type="scientific">freshwater metagenome</name>
    <dbReference type="NCBI Taxonomy" id="449393"/>
    <lineage>
        <taxon>unclassified sequences</taxon>
        <taxon>metagenomes</taxon>
        <taxon>ecological metagenomes</taxon>
    </lineage>
</organism>
<gene>
    <name evidence="7" type="ORF">UFOPK3376_02237</name>
</gene>
<evidence type="ECO:0000313" key="7">
    <source>
        <dbReference type="EMBL" id="CAB4886057.1"/>
    </source>
</evidence>
<protein>
    <submittedName>
        <fullName evidence="7">Unannotated protein</fullName>
    </submittedName>
</protein>